<feature type="compositionally biased region" description="Acidic residues" evidence="1">
    <location>
        <begin position="300"/>
        <end position="314"/>
    </location>
</feature>
<feature type="compositionally biased region" description="Pro residues" evidence="1">
    <location>
        <begin position="643"/>
        <end position="670"/>
    </location>
</feature>
<keyword evidence="4" id="KW-1185">Reference proteome</keyword>
<feature type="compositionally biased region" description="Basic and acidic residues" evidence="1">
    <location>
        <begin position="607"/>
        <end position="616"/>
    </location>
</feature>
<comment type="caution">
    <text evidence="3">The sequence shown here is derived from an EMBL/GenBank/DDBJ whole genome shotgun (WGS) entry which is preliminary data.</text>
</comment>
<feature type="region of interest" description="Disordered" evidence="1">
    <location>
        <begin position="146"/>
        <end position="338"/>
    </location>
</feature>
<feature type="chain" id="PRO_5041997103" evidence="2">
    <location>
        <begin position="20"/>
        <end position="683"/>
    </location>
</feature>
<feature type="region of interest" description="Disordered" evidence="1">
    <location>
        <begin position="607"/>
        <end position="683"/>
    </location>
</feature>
<feature type="compositionally biased region" description="Basic residues" evidence="1">
    <location>
        <begin position="45"/>
        <end position="60"/>
    </location>
</feature>
<protein>
    <submittedName>
        <fullName evidence="3">Uncharacterized protein</fullName>
    </submittedName>
</protein>
<evidence type="ECO:0000313" key="4">
    <source>
        <dbReference type="Proteomes" id="UP001190700"/>
    </source>
</evidence>
<dbReference type="AlphaFoldDB" id="A0AAE0BAI0"/>
<feature type="compositionally biased region" description="Acidic residues" evidence="1">
    <location>
        <begin position="262"/>
        <end position="271"/>
    </location>
</feature>
<dbReference type="Proteomes" id="UP001190700">
    <property type="component" value="Unassembled WGS sequence"/>
</dbReference>
<evidence type="ECO:0000256" key="2">
    <source>
        <dbReference type="SAM" id="SignalP"/>
    </source>
</evidence>
<reference evidence="3 4" key="1">
    <citation type="journal article" date="2015" name="Genome Biol. Evol.">
        <title>Comparative Genomics of a Bacterivorous Green Alga Reveals Evolutionary Causalities and Consequences of Phago-Mixotrophic Mode of Nutrition.</title>
        <authorList>
            <person name="Burns J.A."/>
            <person name="Paasch A."/>
            <person name="Narechania A."/>
            <person name="Kim E."/>
        </authorList>
    </citation>
    <scope>NUCLEOTIDE SEQUENCE [LARGE SCALE GENOMIC DNA]</scope>
    <source>
        <strain evidence="3 4">PLY_AMNH</strain>
    </source>
</reference>
<keyword evidence="2" id="KW-0732">Signal</keyword>
<feature type="compositionally biased region" description="Low complexity" evidence="1">
    <location>
        <begin position="186"/>
        <end position="195"/>
    </location>
</feature>
<feature type="compositionally biased region" description="Low complexity" evidence="1">
    <location>
        <begin position="78"/>
        <end position="89"/>
    </location>
</feature>
<name>A0AAE0BAI0_9CHLO</name>
<feature type="compositionally biased region" description="Low complexity" evidence="1">
    <location>
        <begin position="405"/>
        <end position="417"/>
    </location>
</feature>
<organism evidence="3 4">
    <name type="scientific">Cymbomonas tetramitiformis</name>
    <dbReference type="NCBI Taxonomy" id="36881"/>
    <lineage>
        <taxon>Eukaryota</taxon>
        <taxon>Viridiplantae</taxon>
        <taxon>Chlorophyta</taxon>
        <taxon>Pyramimonadophyceae</taxon>
        <taxon>Pyramimonadales</taxon>
        <taxon>Pyramimonadaceae</taxon>
        <taxon>Cymbomonas</taxon>
    </lineage>
</organism>
<feature type="region of interest" description="Disordered" evidence="1">
    <location>
        <begin position="45"/>
        <end position="104"/>
    </location>
</feature>
<evidence type="ECO:0000313" key="3">
    <source>
        <dbReference type="EMBL" id="KAK3232846.1"/>
    </source>
</evidence>
<feature type="compositionally biased region" description="Polar residues" evidence="1">
    <location>
        <begin position="441"/>
        <end position="453"/>
    </location>
</feature>
<feature type="signal peptide" evidence="2">
    <location>
        <begin position="1"/>
        <end position="19"/>
    </location>
</feature>
<gene>
    <name evidence="3" type="ORF">CYMTET_56830</name>
</gene>
<dbReference type="EMBL" id="LGRX02035872">
    <property type="protein sequence ID" value="KAK3232846.1"/>
    <property type="molecule type" value="Genomic_DNA"/>
</dbReference>
<evidence type="ECO:0000256" key="1">
    <source>
        <dbReference type="SAM" id="MobiDB-lite"/>
    </source>
</evidence>
<feature type="region of interest" description="Disordered" evidence="1">
    <location>
        <begin position="405"/>
        <end position="509"/>
    </location>
</feature>
<accession>A0AAE0BAI0</accession>
<sequence length="683" mass="72884">MNNLQKGLIFFLCCVMGVAFMNTQRTGLEEEEDAAGMLTKPKHIVHHQSAKTQRGLHRKKGADGRLAPEASTSPPLPTMAAMPTTQVSRSKGHKGASKGAAATVARMEVEGKTTVEQPITPPPSWSAPVPSLEDEDVAMAIVEEAEGSNEAGNEAGSEDAGEQMGRTSADRQGQSEGRHAGENPMEGTESAAAAGRGAGEGSDALQDRLKADLELLTSSDSLPSTGKARAGRDSAESPPPDAPPYVVKKAKEIVLSGRWAMGDEEDDEPAVEEPAAAKPSQEPSQDPPHAKPGNATMADGVEEIEEEEEGDLKEDETLKLAQRIQGEVASEEENEVGGELSLFSRGRYKKFDAATGVARVDKRGPRTTEILHLQRQEELLAQQSDNQWQRSQLELLRQDRAAAAAANASSWENQAAESGKDSSSNFTVAPTPAFEGAATVATPSRSTFTSASGWVTGESRQRKRKQQQQQQREQSDLFLAEDIKDDLEDTVNDTTASTLGDASDQDDADSPAQVAFLSNLEAFAVSERERQAIDAVVAIQDVEPKLYSKHGKHKAKAHVHFDSLLPLQQLPSPPPPLPSIATIKAAQTPSSLLGLDLWEEDHIPHRSARTDQDHAAAADLPKLTPPVLRKTVHSGTRASKASSPPPLLPSPPTKEPPPEPPAKSPPPPVPTIRKVHIGGVGHS</sequence>
<proteinExistence type="predicted"/>